<dbReference type="InterPro" id="IPR036389">
    <property type="entry name" value="RNase_III_sf"/>
</dbReference>
<keyword evidence="12" id="KW-1185">Reference proteome</keyword>
<dbReference type="Gene3D" id="3.30.160.20">
    <property type="match status" value="1"/>
</dbReference>
<dbReference type="SUPFAM" id="SSF54768">
    <property type="entry name" value="dsRNA-binding domain-like"/>
    <property type="match status" value="1"/>
</dbReference>
<evidence type="ECO:0000256" key="5">
    <source>
        <dbReference type="ARBA" id="ARBA00023274"/>
    </source>
</evidence>
<comment type="caution">
    <text evidence="11">The sequence shown here is derived from an EMBL/GenBank/DDBJ whole genome shotgun (WGS) entry which is preliminary data.</text>
</comment>
<dbReference type="Proteomes" id="UP000837801">
    <property type="component" value="Unassembled WGS sequence"/>
</dbReference>
<dbReference type="SMART" id="SM00535">
    <property type="entry name" value="RIBOc"/>
    <property type="match status" value="1"/>
</dbReference>
<evidence type="ECO:0000256" key="6">
    <source>
        <dbReference type="ARBA" id="ARBA00024034"/>
    </source>
</evidence>
<accession>A0A9P0QS02</accession>
<dbReference type="EMBL" id="CAKXYY010000016">
    <property type="protein sequence ID" value="CAH2354427.1"/>
    <property type="molecule type" value="Genomic_DNA"/>
</dbReference>
<feature type="domain" description="RNase III" evidence="10">
    <location>
        <begin position="71"/>
        <end position="158"/>
    </location>
</feature>
<dbReference type="GO" id="GO:0004525">
    <property type="term" value="F:ribonuclease III activity"/>
    <property type="evidence" value="ECO:0007669"/>
    <property type="project" value="InterPro"/>
</dbReference>
<dbReference type="PANTHER" id="PTHR11207:SF32">
    <property type="entry name" value="LARGE RIBOSOMAL SUBUNIT PROTEIN ML44"/>
    <property type="match status" value="1"/>
</dbReference>
<protein>
    <recommendedName>
        <fullName evidence="7">Large ribosomal subunit protein mL44</fullName>
    </recommendedName>
</protein>
<evidence type="ECO:0000259" key="10">
    <source>
        <dbReference type="PROSITE" id="PS50142"/>
    </source>
</evidence>
<dbReference type="AlphaFoldDB" id="A0A9P0QS02"/>
<dbReference type="OrthoDB" id="67027at2759"/>
<evidence type="ECO:0000256" key="2">
    <source>
        <dbReference type="ARBA" id="ARBA00022884"/>
    </source>
</evidence>
<dbReference type="PROSITE" id="PS50142">
    <property type="entry name" value="RNASE_3_2"/>
    <property type="match status" value="1"/>
</dbReference>
<evidence type="ECO:0000256" key="1">
    <source>
        <dbReference type="ARBA" id="ARBA00004173"/>
    </source>
</evidence>
<dbReference type="GO" id="GO:0005739">
    <property type="term" value="C:mitochondrion"/>
    <property type="evidence" value="ECO:0007669"/>
    <property type="project" value="TreeGrafter"/>
</dbReference>
<sequence>MLRLSSRAGARACANFRSSIVKNLSSSLYFSSSSITKHKTTYDNPLEYGTYKSNIYTHRLPESTAEQSPELVALHARLDLPKAYSLSTLSQALNMETKSEGLANNFGLNTLGKSLLSYYVAEYLLIKYPRLPMPIHNQAIDAYMGVEPLSSIGKSWGIQPDTNSKLEKYLAQEPFFMKYGKLRYLEETSKEEVKEDGVIELTGDEISQIEQNHGRYTPSEQDAYAASVRSIIGGLYTHTDELTTKQFIKNHILSRKLPIEQMFQFQQPMRELVRLGDKLGFKDPLEVRLIAETGRLSSHAIFVTGVFVGTEKLGEGVGSSLAESKTRAAVNALMGYYLYSPISSDGEELKVPSDEGYKFEGIVGLGDVAI</sequence>
<dbReference type="InterPro" id="IPR044444">
    <property type="entry name" value="Ribosomal_mL44_DSRM_metazoa"/>
</dbReference>
<dbReference type="GO" id="GO:0005840">
    <property type="term" value="C:ribosome"/>
    <property type="evidence" value="ECO:0007669"/>
    <property type="project" value="UniProtKB-KW"/>
</dbReference>
<dbReference type="InterPro" id="IPR000999">
    <property type="entry name" value="RNase_III_dom"/>
</dbReference>
<dbReference type="GO" id="GO:0006396">
    <property type="term" value="P:RNA processing"/>
    <property type="evidence" value="ECO:0007669"/>
    <property type="project" value="InterPro"/>
</dbReference>
<gene>
    <name evidence="11" type="ORF">CLIB1423_16S02432</name>
</gene>
<evidence type="ECO:0000313" key="11">
    <source>
        <dbReference type="EMBL" id="CAH2354427.1"/>
    </source>
</evidence>
<dbReference type="PROSITE" id="PS50137">
    <property type="entry name" value="DS_RBD"/>
    <property type="match status" value="1"/>
</dbReference>
<evidence type="ECO:0000313" key="12">
    <source>
        <dbReference type="Proteomes" id="UP000837801"/>
    </source>
</evidence>
<comment type="similarity">
    <text evidence="6">Belongs to the ribonuclease III family. Mitochondrion-specific ribosomal protein mL44 subfamily.</text>
</comment>
<reference evidence="11" key="1">
    <citation type="submission" date="2022-03" db="EMBL/GenBank/DDBJ databases">
        <authorList>
            <person name="Legras J.-L."/>
            <person name="Devillers H."/>
            <person name="Grondin C."/>
        </authorList>
    </citation>
    <scope>NUCLEOTIDE SEQUENCE</scope>
    <source>
        <strain evidence="11">CLIB 1423</strain>
    </source>
</reference>
<dbReference type="PANTHER" id="PTHR11207">
    <property type="entry name" value="RIBONUCLEASE III"/>
    <property type="match status" value="1"/>
</dbReference>
<dbReference type="GO" id="GO:0003723">
    <property type="term" value="F:RNA binding"/>
    <property type="evidence" value="ECO:0007669"/>
    <property type="project" value="UniProtKB-UniRule"/>
</dbReference>
<dbReference type="GO" id="GO:0003735">
    <property type="term" value="F:structural constituent of ribosome"/>
    <property type="evidence" value="ECO:0007669"/>
    <property type="project" value="TreeGrafter"/>
</dbReference>
<evidence type="ECO:0000256" key="3">
    <source>
        <dbReference type="ARBA" id="ARBA00022980"/>
    </source>
</evidence>
<evidence type="ECO:0000256" key="7">
    <source>
        <dbReference type="ARBA" id="ARBA00035187"/>
    </source>
</evidence>
<dbReference type="Gene3D" id="1.10.1520.10">
    <property type="entry name" value="Ribonuclease III domain"/>
    <property type="match status" value="1"/>
</dbReference>
<keyword evidence="4" id="KW-0496">Mitochondrion</keyword>
<evidence type="ECO:0000256" key="8">
    <source>
        <dbReference type="PROSITE-ProRule" id="PRU00266"/>
    </source>
</evidence>
<dbReference type="Pfam" id="PF22892">
    <property type="entry name" value="DSRM_MRPL44"/>
    <property type="match status" value="1"/>
</dbReference>
<proteinExistence type="inferred from homology"/>
<dbReference type="SUPFAM" id="SSF69065">
    <property type="entry name" value="RNase III domain-like"/>
    <property type="match status" value="1"/>
</dbReference>
<dbReference type="SMART" id="SM00358">
    <property type="entry name" value="DSRM"/>
    <property type="match status" value="1"/>
</dbReference>
<evidence type="ECO:0000259" key="9">
    <source>
        <dbReference type="PROSITE" id="PS50137"/>
    </source>
</evidence>
<keyword evidence="2 8" id="KW-0694">RNA-binding</keyword>
<evidence type="ECO:0000256" key="4">
    <source>
        <dbReference type="ARBA" id="ARBA00023128"/>
    </source>
</evidence>
<feature type="domain" description="DRBM" evidence="9">
    <location>
        <begin position="267"/>
        <end position="338"/>
    </location>
</feature>
<comment type="subcellular location">
    <subcellularLocation>
        <location evidence="1">Mitochondrion</location>
    </subcellularLocation>
</comment>
<keyword evidence="5" id="KW-0687">Ribonucleoprotein</keyword>
<name>A0A9P0QS02_9ASCO</name>
<keyword evidence="3 11" id="KW-0689">Ribosomal protein</keyword>
<organism evidence="11 12">
    <name type="scientific">[Candida] railenensis</name>
    <dbReference type="NCBI Taxonomy" id="45579"/>
    <lineage>
        <taxon>Eukaryota</taxon>
        <taxon>Fungi</taxon>
        <taxon>Dikarya</taxon>
        <taxon>Ascomycota</taxon>
        <taxon>Saccharomycotina</taxon>
        <taxon>Pichiomycetes</taxon>
        <taxon>Debaryomycetaceae</taxon>
        <taxon>Kurtzmaniella</taxon>
    </lineage>
</organism>
<dbReference type="InterPro" id="IPR014720">
    <property type="entry name" value="dsRBD_dom"/>
</dbReference>